<gene>
    <name evidence="1" type="ORF">UFOVP422_34</name>
</gene>
<reference evidence="1" key="1">
    <citation type="submission" date="2020-04" db="EMBL/GenBank/DDBJ databases">
        <authorList>
            <person name="Chiriac C."/>
            <person name="Salcher M."/>
            <person name="Ghai R."/>
            <person name="Kavagutti S V."/>
        </authorList>
    </citation>
    <scope>NUCLEOTIDE SEQUENCE</scope>
</reference>
<name>A0A6J5M8A7_9CAUD</name>
<accession>A0A6J5M8A7</accession>
<sequence length="63" mass="7283">MTQPIRVTIAKEMLKVANAIDDRETSTACRGIIYDWELGRKHKREDYQIVLAFYAALQLLEGE</sequence>
<proteinExistence type="predicted"/>
<dbReference type="EMBL" id="LR796398">
    <property type="protein sequence ID" value="CAB4141867.1"/>
    <property type="molecule type" value="Genomic_DNA"/>
</dbReference>
<protein>
    <submittedName>
        <fullName evidence="1">Uncharacterized protein</fullName>
    </submittedName>
</protein>
<evidence type="ECO:0000313" key="1">
    <source>
        <dbReference type="EMBL" id="CAB4141867.1"/>
    </source>
</evidence>
<organism evidence="1">
    <name type="scientific">uncultured Caudovirales phage</name>
    <dbReference type="NCBI Taxonomy" id="2100421"/>
    <lineage>
        <taxon>Viruses</taxon>
        <taxon>Duplodnaviria</taxon>
        <taxon>Heunggongvirae</taxon>
        <taxon>Uroviricota</taxon>
        <taxon>Caudoviricetes</taxon>
        <taxon>Peduoviridae</taxon>
        <taxon>Maltschvirus</taxon>
        <taxon>Maltschvirus maltsch</taxon>
    </lineage>
</organism>